<dbReference type="WBParaSite" id="Pan_g7329.t1">
    <property type="protein sequence ID" value="Pan_g7329.t1"/>
    <property type="gene ID" value="Pan_g7329"/>
</dbReference>
<dbReference type="PANTHER" id="PTHR47324">
    <property type="entry name" value="PROTEIN IRG-7-RELATED"/>
    <property type="match status" value="1"/>
</dbReference>
<name>A0A7E4W7V1_PANRE</name>
<keyword evidence="1" id="KW-1015">Disulfide bond</keyword>
<dbReference type="Gene3D" id="2.10.25.10">
    <property type="entry name" value="Laminin"/>
    <property type="match status" value="1"/>
</dbReference>
<dbReference type="Proteomes" id="UP000492821">
    <property type="component" value="Unassembled WGS sequence"/>
</dbReference>
<feature type="compositionally biased region" description="Polar residues" evidence="2">
    <location>
        <begin position="491"/>
        <end position="501"/>
    </location>
</feature>
<feature type="domain" description="EGF-like" evidence="4">
    <location>
        <begin position="1006"/>
        <end position="1044"/>
    </location>
</feature>
<feature type="region of interest" description="Disordered" evidence="2">
    <location>
        <begin position="491"/>
        <end position="512"/>
    </location>
</feature>
<reference evidence="6" key="2">
    <citation type="submission" date="2020-10" db="UniProtKB">
        <authorList>
            <consortium name="WormBaseParasite"/>
        </authorList>
    </citation>
    <scope>IDENTIFICATION</scope>
</reference>
<keyword evidence="5" id="KW-1185">Reference proteome</keyword>
<comment type="caution">
    <text evidence="1">Lacks conserved residue(s) required for the propagation of feature annotation.</text>
</comment>
<evidence type="ECO:0000256" key="2">
    <source>
        <dbReference type="SAM" id="MobiDB-lite"/>
    </source>
</evidence>
<keyword evidence="3" id="KW-0732">Signal</keyword>
<dbReference type="SMART" id="SM00181">
    <property type="entry name" value="EGF"/>
    <property type="match status" value="3"/>
</dbReference>
<reference evidence="5" key="1">
    <citation type="journal article" date="2013" name="Genetics">
        <title>The draft genome and transcriptome of Panagrellus redivivus are shaped by the harsh demands of a free-living lifestyle.</title>
        <authorList>
            <person name="Srinivasan J."/>
            <person name="Dillman A.R."/>
            <person name="Macchietto M.G."/>
            <person name="Heikkinen L."/>
            <person name="Lakso M."/>
            <person name="Fracchia K.M."/>
            <person name="Antoshechkin I."/>
            <person name="Mortazavi A."/>
            <person name="Wong G."/>
            <person name="Sternberg P.W."/>
        </authorList>
    </citation>
    <scope>NUCLEOTIDE SEQUENCE [LARGE SCALE GENOMIC DNA]</scope>
    <source>
        <strain evidence="5">MT8872</strain>
    </source>
</reference>
<feature type="chain" id="PRO_5028881335" evidence="3">
    <location>
        <begin position="23"/>
        <end position="1496"/>
    </location>
</feature>
<evidence type="ECO:0000259" key="4">
    <source>
        <dbReference type="PROSITE" id="PS50026"/>
    </source>
</evidence>
<dbReference type="PROSITE" id="PS01186">
    <property type="entry name" value="EGF_2"/>
    <property type="match status" value="2"/>
</dbReference>
<evidence type="ECO:0000256" key="1">
    <source>
        <dbReference type="PROSITE-ProRule" id="PRU00076"/>
    </source>
</evidence>
<keyword evidence="1" id="KW-0245">EGF-like domain</keyword>
<dbReference type="InterPro" id="IPR000742">
    <property type="entry name" value="EGF"/>
</dbReference>
<accession>A0A7E4W7V1</accession>
<evidence type="ECO:0000313" key="5">
    <source>
        <dbReference type="Proteomes" id="UP000492821"/>
    </source>
</evidence>
<dbReference type="PANTHER" id="PTHR47324:SF1">
    <property type="entry name" value="EGF-LIKE DOMAIN-CONTAINING PROTEIN-RELATED"/>
    <property type="match status" value="1"/>
</dbReference>
<sequence>MKSRMRLILVYWACFFFALSSGADVDRTCINNGYEADGACVCPVGYYGQYCEAFTETYRPEKLFNNQDPKLIVVVNTQFDIFHALNVFRDGILADLALQNGYYKEYYFYGFNNEDAANPPKAPLVSKQAFITALQNLTAETGTDCSEEANLFPQVLKFLTSNKLSETVINIFTQLPAGNTNLTDLQETALAFNVQINVFFAYSPVFCLDSASVDVETLRSLAERTGGIFVPYSNDNRAYVGDLAGLSSSLQLINYDANRHGNSGQVVEFTTRHPVCYAFLSSTDGKAFLSVTSGQAITRGTYNLPDDKTVLYLFIPIGNAPVNLTVNSTAAWSLQIVAKGNLDGLTPSGIRAYTTFTDSKDVDTTYNYLKNGISAYARLHLEHLKSNTEVISLGSVAVLDEDSNGTASFYEVDSRVSSTFEYVTKGTVYCTAKTSGDTVLTKHWLRLSYSIGGFNQLAYVPFKCLVDTAGIGRGTDTAEFAITTSKEASSTEAFTDLSPSSTTEEVDTTTTEITTTNAPTTTEIPTTPVPPPERGSLPSIVIGFSYYYSVEQRAALLRGPALLNKELAETYYSNFLVTPLDETYNYDDTVKRTSSYDQFIENVQSLSWNNNDYSTSISFYETVTKILNDEHVNPRSFVTLLVKPEVAESSDHAYPYLKLLQLATSKQVRIVIVVDISYLSPSYVETLLTSEAIDFYNKLTSVTDGHLIYTQIDVPNPKDGTVSLEDIFAELHTNAFSKKLVLSHIADYSSATVFQCGQVDLRGLSNTRNFTLTASYTKQPTTPGFTNIVSFTNVNTLKTYVATVDFTYRNFNSNLIWANLKLLNDAVIEADALYNVSIRSLIQNIDGSTIVYRLWQELTEEDFGSVSVQYKDLDFNPVDGPDERNSAISQITIHNSAPVSNVIVDFYDANGENVNTLDNYHIAERSSENVFDVSPFVCSGNQNSNVNSVNLTGFYTAKYTVNLVNNLTWVQHVHFWCAAKGREDCKHGTTESGECNCLTHDAPHTRGPYCNIPECSNNGHVIYNHDTSNFTCECKEGYIGDYCEVGVCDESSLTYSSSLANDYATATFGFVYSNRVQLNAFLDELSNLLTSISTPVQKVKHFNFYLSCDGQNFTTIYFGTSKDALVTAIGSVKNNAVADSCDSLTDVDITDAVKYGLQSVSKDVRGLIWIAAGNGVPYIGDLEETYYPLVQGFRQEIYLTVENAIADEDVYNNVTNAMRVNGGELLFIQIKNTGIIKDYLSLILPQPTSLNAYAYNENLTDVAMESNSLVTLTTFNGSFGELSTVNEFESTPCSLIFNQSLNTKVYKCDSTAVISIKAAINLAVSIRVLGGYSPVWTLLSETKQDALESLPVLNSYPTVAFTVENTTEVYNISDVTSDGFTRFTKRESPCNFLYTSTYQNPVTRIGYHNFEFEIRTNDDTVFTKVIPYVVTSSLNGRCKNGATENDNDARCICKSNWNGPDCSRPICQCSGILNVFQNACNCPVNLGGPTCAETTF</sequence>
<feature type="disulfide bond" evidence="1">
    <location>
        <begin position="1034"/>
        <end position="1043"/>
    </location>
</feature>
<dbReference type="PROSITE" id="PS50026">
    <property type="entry name" value="EGF_3"/>
    <property type="match status" value="1"/>
</dbReference>
<evidence type="ECO:0000256" key="3">
    <source>
        <dbReference type="SAM" id="SignalP"/>
    </source>
</evidence>
<evidence type="ECO:0000313" key="6">
    <source>
        <dbReference type="WBParaSite" id="Pan_g7329.t1"/>
    </source>
</evidence>
<protein>
    <submittedName>
        <fullName evidence="6">EGF-like domain-containing protein</fullName>
    </submittedName>
</protein>
<proteinExistence type="predicted"/>
<feature type="disulfide bond" evidence="1">
    <location>
        <begin position="1015"/>
        <end position="1032"/>
    </location>
</feature>
<organism evidence="5 6">
    <name type="scientific">Panagrellus redivivus</name>
    <name type="common">Microworm</name>
    <dbReference type="NCBI Taxonomy" id="6233"/>
    <lineage>
        <taxon>Eukaryota</taxon>
        <taxon>Metazoa</taxon>
        <taxon>Ecdysozoa</taxon>
        <taxon>Nematoda</taxon>
        <taxon>Chromadorea</taxon>
        <taxon>Rhabditida</taxon>
        <taxon>Tylenchina</taxon>
        <taxon>Panagrolaimomorpha</taxon>
        <taxon>Panagrolaimoidea</taxon>
        <taxon>Panagrolaimidae</taxon>
        <taxon>Panagrellus</taxon>
    </lineage>
</organism>
<feature type="signal peptide" evidence="3">
    <location>
        <begin position="1"/>
        <end position="22"/>
    </location>
</feature>
<dbReference type="PROSITE" id="PS00022">
    <property type="entry name" value="EGF_1"/>
    <property type="match status" value="3"/>
</dbReference>
<dbReference type="InterPro" id="IPR053295">
    <property type="entry name" value="Innate_immunity_reg"/>
</dbReference>